<organism evidence="2">
    <name type="scientific">Tanacetum cinerariifolium</name>
    <name type="common">Dalmatian daisy</name>
    <name type="synonym">Chrysanthemum cinerariifolium</name>
    <dbReference type="NCBI Taxonomy" id="118510"/>
    <lineage>
        <taxon>Eukaryota</taxon>
        <taxon>Viridiplantae</taxon>
        <taxon>Streptophyta</taxon>
        <taxon>Embryophyta</taxon>
        <taxon>Tracheophyta</taxon>
        <taxon>Spermatophyta</taxon>
        <taxon>Magnoliopsida</taxon>
        <taxon>eudicotyledons</taxon>
        <taxon>Gunneridae</taxon>
        <taxon>Pentapetalae</taxon>
        <taxon>asterids</taxon>
        <taxon>campanulids</taxon>
        <taxon>Asterales</taxon>
        <taxon>Asteraceae</taxon>
        <taxon>Asteroideae</taxon>
        <taxon>Anthemideae</taxon>
        <taxon>Anthemidinae</taxon>
        <taxon>Tanacetum</taxon>
    </lineage>
</organism>
<comment type="caution">
    <text evidence="2">The sequence shown here is derived from an EMBL/GenBank/DDBJ whole genome shotgun (WGS) entry which is preliminary data.</text>
</comment>
<dbReference type="EMBL" id="BKCJ010264755">
    <property type="protein sequence ID" value="GEZ31811.1"/>
    <property type="molecule type" value="Genomic_DNA"/>
</dbReference>
<feature type="domain" description="Retrovirus-related Pol polyprotein from transposon TNT 1-94-like beta-barrel" evidence="1">
    <location>
        <begin position="1"/>
        <end position="51"/>
    </location>
</feature>
<name>A0A699I7J1_TANCI</name>
<reference evidence="2" key="1">
    <citation type="journal article" date="2019" name="Sci. Rep.">
        <title>Draft genome of Tanacetum cinerariifolium, the natural source of mosquito coil.</title>
        <authorList>
            <person name="Yamashiro T."/>
            <person name="Shiraishi A."/>
            <person name="Satake H."/>
            <person name="Nakayama K."/>
        </authorList>
    </citation>
    <scope>NUCLEOTIDE SEQUENCE</scope>
</reference>
<dbReference type="Pfam" id="PF22936">
    <property type="entry name" value="Pol_BBD"/>
    <property type="match status" value="1"/>
</dbReference>
<proteinExistence type="predicted"/>
<protein>
    <submittedName>
        <fullName evidence="2">Zinc finger, CCHC-type</fullName>
    </submittedName>
</protein>
<evidence type="ECO:0000313" key="2">
    <source>
        <dbReference type="EMBL" id="GEZ31811.1"/>
    </source>
</evidence>
<dbReference type="AlphaFoldDB" id="A0A699I7J1"/>
<sequence length="97" mass="10713">MGDDHFAPVHGKGSMALEFSSEKTITLFNVLYVPKLRKNLVSGPMLNKCGYNVGQQLECGEGERALEAKRTKNTPYRSTTSTVEEVDNRIQAGNCSF</sequence>
<accession>A0A699I7J1</accession>
<dbReference type="InterPro" id="IPR054722">
    <property type="entry name" value="PolX-like_BBD"/>
</dbReference>
<gene>
    <name evidence="2" type="ORF">Tci_503784</name>
</gene>
<evidence type="ECO:0000259" key="1">
    <source>
        <dbReference type="Pfam" id="PF22936"/>
    </source>
</evidence>
<dbReference type="PANTHER" id="PTHR47592:SF27">
    <property type="entry name" value="OS08G0421700 PROTEIN"/>
    <property type="match status" value="1"/>
</dbReference>
<dbReference type="PANTHER" id="PTHR47592">
    <property type="entry name" value="PBF68 PROTEIN"/>
    <property type="match status" value="1"/>
</dbReference>